<dbReference type="PROSITE" id="PS51886">
    <property type="entry name" value="TLDC"/>
    <property type="match status" value="1"/>
</dbReference>
<evidence type="ECO:0000313" key="5">
    <source>
        <dbReference type="Proteomes" id="UP000266861"/>
    </source>
</evidence>
<accession>A0A397JCJ4</accession>
<evidence type="ECO:0000256" key="1">
    <source>
        <dbReference type="SAM" id="Phobius"/>
    </source>
</evidence>
<dbReference type="Proteomes" id="UP000266861">
    <property type="component" value="Unassembled WGS sequence"/>
</dbReference>
<dbReference type="SMART" id="SM00225">
    <property type="entry name" value="BTB"/>
    <property type="match status" value="1"/>
</dbReference>
<organism evidence="4 5">
    <name type="scientific">Diversispora epigaea</name>
    <dbReference type="NCBI Taxonomy" id="1348612"/>
    <lineage>
        <taxon>Eukaryota</taxon>
        <taxon>Fungi</taxon>
        <taxon>Fungi incertae sedis</taxon>
        <taxon>Mucoromycota</taxon>
        <taxon>Glomeromycotina</taxon>
        <taxon>Glomeromycetes</taxon>
        <taxon>Diversisporales</taxon>
        <taxon>Diversisporaceae</taxon>
        <taxon>Diversispora</taxon>
    </lineage>
</organism>
<reference evidence="4 5" key="1">
    <citation type="submission" date="2018-08" db="EMBL/GenBank/DDBJ databases">
        <title>Genome and evolution of the arbuscular mycorrhizal fungus Diversispora epigaea (formerly Glomus versiforme) and its bacterial endosymbionts.</title>
        <authorList>
            <person name="Sun X."/>
            <person name="Fei Z."/>
            <person name="Harrison M."/>
        </authorList>
    </citation>
    <scope>NUCLEOTIDE SEQUENCE [LARGE SCALE GENOMIC DNA]</scope>
    <source>
        <strain evidence="4 5">IT104</strain>
    </source>
</reference>
<feature type="transmembrane region" description="Helical" evidence="1">
    <location>
        <begin position="627"/>
        <end position="646"/>
    </location>
</feature>
<dbReference type="OrthoDB" id="684045at2759"/>
<feature type="domain" description="BTB" evidence="2">
    <location>
        <begin position="24"/>
        <end position="97"/>
    </location>
</feature>
<proteinExistence type="predicted"/>
<dbReference type="InterPro" id="IPR011705">
    <property type="entry name" value="BACK"/>
</dbReference>
<evidence type="ECO:0000259" key="2">
    <source>
        <dbReference type="PROSITE" id="PS50097"/>
    </source>
</evidence>
<dbReference type="PANTHER" id="PTHR24410">
    <property type="entry name" value="HL07962P-RELATED"/>
    <property type="match status" value="1"/>
</dbReference>
<protein>
    <recommendedName>
        <fullName evidence="6">BTB domain-containing protein</fullName>
    </recommendedName>
</protein>
<dbReference type="InterPro" id="IPR011333">
    <property type="entry name" value="SKP1/BTB/POZ_sf"/>
</dbReference>
<dbReference type="InterPro" id="IPR000210">
    <property type="entry name" value="BTB/POZ_dom"/>
</dbReference>
<evidence type="ECO:0008006" key="6">
    <source>
        <dbReference type="Google" id="ProtNLM"/>
    </source>
</evidence>
<keyword evidence="1" id="KW-0812">Transmembrane</keyword>
<dbReference type="Gene3D" id="3.30.710.10">
    <property type="entry name" value="Potassium Channel Kv1.1, Chain A"/>
    <property type="match status" value="1"/>
</dbReference>
<keyword evidence="5" id="KW-1185">Reference proteome</keyword>
<dbReference type="Gene3D" id="1.25.40.420">
    <property type="match status" value="1"/>
</dbReference>
<dbReference type="Pfam" id="PF00651">
    <property type="entry name" value="BTB"/>
    <property type="match status" value="1"/>
</dbReference>
<feature type="transmembrane region" description="Helical" evidence="1">
    <location>
        <begin position="600"/>
        <end position="621"/>
    </location>
</feature>
<keyword evidence="1" id="KW-1133">Transmembrane helix</keyword>
<dbReference type="Pfam" id="PF07707">
    <property type="entry name" value="BACK"/>
    <property type="match status" value="1"/>
</dbReference>
<name>A0A397JCJ4_9GLOM</name>
<dbReference type="InterPro" id="IPR006571">
    <property type="entry name" value="TLDc_dom"/>
</dbReference>
<dbReference type="PROSITE" id="PS50097">
    <property type="entry name" value="BTB"/>
    <property type="match status" value="1"/>
</dbReference>
<dbReference type="AlphaFoldDB" id="A0A397JCJ4"/>
<dbReference type="EMBL" id="PQFF01000070">
    <property type="protein sequence ID" value="RHZ84852.1"/>
    <property type="molecule type" value="Genomic_DNA"/>
</dbReference>
<feature type="domain" description="TLDc" evidence="3">
    <location>
        <begin position="314"/>
        <end position="495"/>
    </location>
</feature>
<dbReference type="Pfam" id="PF07534">
    <property type="entry name" value="TLD"/>
    <property type="match status" value="1"/>
</dbReference>
<evidence type="ECO:0000313" key="4">
    <source>
        <dbReference type="EMBL" id="RHZ84852.1"/>
    </source>
</evidence>
<sequence length="650" mass="76281">MIQKILLEQLSKDFDEYLTNGYGSDVEIHVGEYNDKTTFKAHSMILSARSPYFRKEIENIPQNSRKEIIEFNKPEISPSVFKPLLKYIYTGVVPIYNKDNCDFLDLILCFDEPLLSNNPNVVTDFILVANELELNDLVNHLQIIFIQERSEWLWENMHCIYARIFMQPALKKFQDFYKDMIQTNTELSFQLENFSKIPLNDVISMVSRDDLLMNEIEVWDQVIKWSVAQFPNIPQNPENWEPEHFSEIKVMLQNFVPLIRWFHISKDEFAEKVIPYDKALPGTLYQDLVKYHMNNRFRTEYSNLPKRAGRIDSKIIDVKHVSLISQWIKTQYQEKTKTKPLAYRYNLLIRGSQHGFEINDFRDSCKNKSSTLILLKLQGSDLIIGGYNPIPWLTEEKLNVSVKNSFIFTFNDRDGNPTEVGKFGQPKNKSYPLIYITDSGLKLGDDLYLEFTNYSKDKKEPTLYYHKIGYNLPDEIQQQIKNPATVEDYEVFSVNNMSALPISSLSNFQKFRRFMASFLSNSLVFLINTSVKFTNFLLSNNFFENLFQMILYLIKLGTLSIQIIVFELIPKLIVFGKNFAPIFMRWLETGNNFEDTKISLILFTVLNVFFFVVSFICSMIFDSIYYLKFLWVILNISFFIFVGIGIKRTL</sequence>
<keyword evidence="1" id="KW-0472">Membrane</keyword>
<dbReference type="InterPro" id="IPR051481">
    <property type="entry name" value="BTB-POZ/Galectin-3-binding"/>
</dbReference>
<comment type="caution">
    <text evidence="4">The sequence shown here is derived from an EMBL/GenBank/DDBJ whole genome shotgun (WGS) entry which is preliminary data.</text>
</comment>
<dbReference type="CDD" id="cd18186">
    <property type="entry name" value="BTB_POZ_ZBTB_KLHL-like"/>
    <property type="match status" value="1"/>
</dbReference>
<dbReference type="SUPFAM" id="SSF54695">
    <property type="entry name" value="POZ domain"/>
    <property type="match status" value="1"/>
</dbReference>
<feature type="transmembrane region" description="Helical" evidence="1">
    <location>
        <begin position="550"/>
        <end position="569"/>
    </location>
</feature>
<evidence type="ECO:0000259" key="3">
    <source>
        <dbReference type="PROSITE" id="PS51886"/>
    </source>
</evidence>
<dbReference type="PANTHER" id="PTHR24410:SF23">
    <property type="entry name" value="BTB DOMAIN-CONTAINING PROTEIN-RELATED"/>
    <property type="match status" value="1"/>
</dbReference>
<gene>
    <name evidence="4" type="ORF">Glove_74g245</name>
</gene>